<proteinExistence type="predicted"/>
<accession>A0A195FN66</accession>
<gene>
    <name evidence="2" type="ORF">ALC56_03771</name>
</gene>
<sequence>MRKAYELRKIRKEERTYKEQPPSNDERCGMGGKIPSKLKLQSPWIRHGVAKSKRRPGIKTQVVRTEQQGEEDEADSKNRNEGETMKEQGKEEKGRNRER</sequence>
<dbReference type="AlphaFoldDB" id="A0A195FN66"/>
<keyword evidence="3" id="KW-1185">Reference proteome</keyword>
<evidence type="ECO:0000256" key="1">
    <source>
        <dbReference type="SAM" id="MobiDB-lite"/>
    </source>
</evidence>
<name>A0A195FN66_9HYME</name>
<feature type="compositionally biased region" description="Basic and acidic residues" evidence="1">
    <location>
        <begin position="75"/>
        <end position="99"/>
    </location>
</feature>
<protein>
    <submittedName>
        <fullName evidence="2">Uncharacterized protein</fullName>
    </submittedName>
</protein>
<organism evidence="2 3">
    <name type="scientific">Trachymyrmex septentrionalis</name>
    <dbReference type="NCBI Taxonomy" id="34720"/>
    <lineage>
        <taxon>Eukaryota</taxon>
        <taxon>Metazoa</taxon>
        <taxon>Ecdysozoa</taxon>
        <taxon>Arthropoda</taxon>
        <taxon>Hexapoda</taxon>
        <taxon>Insecta</taxon>
        <taxon>Pterygota</taxon>
        <taxon>Neoptera</taxon>
        <taxon>Endopterygota</taxon>
        <taxon>Hymenoptera</taxon>
        <taxon>Apocrita</taxon>
        <taxon>Aculeata</taxon>
        <taxon>Formicoidea</taxon>
        <taxon>Formicidae</taxon>
        <taxon>Myrmicinae</taxon>
        <taxon>Trachymyrmex</taxon>
    </lineage>
</organism>
<dbReference type="EMBL" id="KQ981424">
    <property type="protein sequence ID" value="KYN41841.1"/>
    <property type="molecule type" value="Genomic_DNA"/>
</dbReference>
<evidence type="ECO:0000313" key="3">
    <source>
        <dbReference type="Proteomes" id="UP000078541"/>
    </source>
</evidence>
<feature type="region of interest" description="Disordered" evidence="1">
    <location>
        <begin position="1"/>
        <end position="99"/>
    </location>
</feature>
<feature type="compositionally biased region" description="Basic and acidic residues" evidence="1">
    <location>
        <begin position="1"/>
        <end position="28"/>
    </location>
</feature>
<evidence type="ECO:0000313" key="2">
    <source>
        <dbReference type="EMBL" id="KYN41841.1"/>
    </source>
</evidence>
<feature type="compositionally biased region" description="Basic residues" evidence="1">
    <location>
        <begin position="48"/>
        <end position="57"/>
    </location>
</feature>
<dbReference type="Proteomes" id="UP000078541">
    <property type="component" value="Unassembled WGS sequence"/>
</dbReference>
<reference evidence="2 3" key="1">
    <citation type="submission" date="2016-03" db="EMBL/GenBank/DDBJ databases">
        <title>Trachymyrmex septentrionalis WGS genome.</title>
        <authorList>
            <person name="Nygaard S."/>
            <person name="Hu H."/>
            <person name="Boomsma J."/>
            <person name="Zhang G."/>
        </authorList>
    </citation>
    <scope>NUCLEOTIDE SEQUENCE [LARGE SCALE GENOMIC DNA]</scope>
    <source>
        <strain evidence="2">Tsep2-gDNA-1</strain>
        <tissue evidence="2">Whole body</tissue>
    </source>
</reference>